<dbReference type="PANTHER" id="PTHR11735">
    <property type="entry name" value="TRNA N6-ADENOSINE THREONYLCARBAMOYLTRANSFERASE"/>
    <property type="match status" value="1"/>
</dbReference>
<dbReference type="PANTHER" id="PTHR11735:SF11">
    <property type="entry name" value="TRNA THREONYLCARBAMOYLADENOSINE BIOSYNTHESIS PROTEIN TSAB"/>
    <property type="match status" value="1"/>
</dbReference>
<dbReference type="NCBIfam" id="TIGR03725">
    <property type="entry name" value="T6A_YeaZ"/>
    <property type="match status" value="1"/>
</dbReference>
<organism evidence="2 3">
    <name type="scientific">Staphylococcus hsinchuensis</name>
    <dbReference type="NCBI Taxonomy" id="3051183"/>
    <lineage>
        <taxon>Bacteria</taxon>
        <taxon>Bacillati</taxon>
        <taxon>Bacillota</taxon>
        <taxon>Bacilli</taxon>
        <taxon>Bacillales</taxon>
        <taxon>Staphylococcaceae</taxon>
        <taxon>Staphylococcus</taxon>
    </lineage>
</organism>
<evidence type="ECO:0000313" key="2">
    <source>
        <dbReference type="EMBL" id="XAF70535.1"/>
    </source>
</evidence>
<dbReference type="EMBL" id="CP128355">
    <property type="protein sequence ID" value="XAF70535.1"/>
    <property type="molecule type" value="Genomic_DNA"/>
</dbReference>
<dbReference type="Pfam" id="PF00814">
    <property type="entry name" value="TsaD"/>
    <property type="match status" value="1"/>
</dbReference>
<dbReference type="SUPFAM" id="SSF53067">
    <property type="entry name" value="Actin-like ATPase domain"/>
    <property type="match status" value="2"/>
</dbReference>
<gene>
    <name evidence="2" type="primary">tsaB</name>
    <name evidence="2" type="ORF">QQM35_10935</name>
</gene>
<accession>A0ABZ3ED89</accession>
<feature type="domain" description="Gcp-like" evidence="1">
    <location>
        <begin position="32"/>
        <end position="163"/>
    </location>
</feature>
<dbReference type="Gene3D" id="3.30.420.40">
    <property type="match status" value="2"/>
</dbReference>
<dbReference type="RefSeq" id="WP_251518332.1">
    <property type="nucleotide sequence ID" value="NZ_CP128355.1"/>
</dbReference>
<keyword evidence="2" id="KW-0012">Acyltransferase</keyword>
<dbReference type="GO" id="GO:0061711">
    <property type="term" value="F:tRNA N(6)-L-threonylcarbamoyladenine synthase activity"/>
    <property type="evidence" value="ECO:0007669"/>
    <property type="project" value="UniProtKB-EC"/>
</dbReference>
<protein>
    <submittedName>
        <fullName evidence="2">tRNA (Adenosine(37)-N6)-threonylcarbamoyltransferase complex dimerization subunit type 1 TsaB</fullName>
        <ecNumber evidence="2">2.3.1.234</ecNumber>
    </submittedName>
</protein>
<evidence type="ECO:0000313" key="3">
    <source>
        <dbReference type="Proteomes" id="UP001436297"/>
    </source>
</evidence>
<dbReference type="EC" id="2.3.1.234" evidence="2"/>
<keyword evidence="2" id="KW-0808">Transferase</keyword>
<evidence type="ECO:0000259" key="1">
    <source>
        <dbReference type="Pfam" id="PF00814"/>
    </source>
</evidence>
<sequence>MNYLLIDTSNQPLSVAVMQDNQLLSELNSNLKKNHSAQLMPAIESVIKESGIGKKEINAIIVAQGPGSYTGLRIGVTVAKTLAYALDAKLYGVSSLAALAATVDEREDLIVPLFDARREAVYTGVYQNHSGQMKQIIEDQYLPITDLLTILHDQQQPYVFVGQDAKQLESLIDGEYISNLPRAKVMLNLIENEEDVHQFTPNYIKLSEAERNWINQQNKN</sequence>
<dbReference type="Proteomes" id="UP001436297">
    <property type="component" value="Chromosome"/>
</dbReference>
<proteinExistence type="predicted"/>
<keyword evidence="3" id="KW-1185">Reference proteome</keyword>
<dbReference type="InterPro" id="IPR043129">
    <property type="entry name" value="ATPase_NBD"/>
</dbReference>
<dbReference type="InterPro" id="IPR022496">
    <property type="entry name" value="T6A_TsaB"/>
</dbReference>
<dbReference type="InterPro" id="IPR000905">
    <property type="entry name" value="Gcp-like_dom"/>
</dbReference>
<dbReference type="CDD" id="cd24032">
    <property type="entry name" value="ASKHA_NBD_TsaB"/>
    <property type="match status" value="1"/>
</dbReference>
<name>A0ABZ3ED89_9STAP</name>
<reference evidence="2 3" key="1">
    <citation type="journal article" date="2024" name="Pathogens">
        <title>Staphylococcus hsinchuensis sp. nov., Isolated from Soymilk.</title>
        <authorList>
            <person name="Wang Y.T."/>
            <person name="Lin Y.C."/>
            <person name="Hsieh Y.H."/>
            <person name="Lin Y.T."/>
            <person name="Hamada M."/>
            <person name="Chen C.C."/>
            <person name="Liou J.S."/>
            <person name="Lee A.Y."/>
            <person name="Zhang W.L."/>
            <person name="Chen Y.T."/>
            <person name="Huang C.H."/>
        </authorList>
    </citation>
    <scope>NUCLEOTIDE SEQUENCE [LARGE SCALE GENOMIC DNA]</scope>
    <source>
        <strain evidence="2 3">H164</strain>
    </source>
</reference>